<dbReference type="EMBL" id="PHJU02000026">
    <property type="protein sequence ID" value="PQL82652.1"/>
    <property type="molecule type" value="Genomic_DNA"/>
</dbReference>
<dbReference type="NCBIfam" id="TIGR03696">
    <property type="entry name" value="Rhs_assc_core"/>
    <property type="match status" value="1"/>
</dbReference>
<protein>
    <submittedName>
        <fullName evidence="1">Type IV secretion protein Rhs</fullName>
    </submittedName>
</protein>
<dbReference type="Gene3D" id="2.180.10.10">
    <property type="entry name" value="RHS repeat-associated core"/>
    <property type="match status" value="1"/>
</dbReference>
<dbReference type="PANTHER" id="PTHR32305:SF15">
    <property type="entry name" value="PROTEIN RHSA-RELATED"/>
    <property type="match status" value="1"/>
</dbReference>
<dbReference type="InterPro" id="IPR050708">
    <property type="entry name" value="T6SS_VgrG/RHS"/>
</dbReference>
<name>A0A9P2QI66_ACIBA</name>
<accession>A0A9P2QI66</accession>
<gene>
    <name evidence="1" type="ORF">CV954_012375</name>
</gene>
<evidence type="ECO:0000313" key="2">
    <source>
        <dbReference type="Proteomes" id="UP000233757"/>
    </source>
</evidence>
<organism evidence="1 2">
    <name type="scientific">Acinetobacter baumannii</name>
    <dbReference type="NCBI Taxonomy" id="470"/>
    <lineage>
        <taxon>Bacteria</taxon>
        <taxon>Pseudomonadati</taxon>
        <taxon>Pseudomonadota</taxon>
        <taxon>Gammaproteobacteria</taxon>
        <taxon>Moraxellales</taxon>
        <taxon>Moraxellaceae</taxon>
        <taxon>Acinetobacter</taxon>
        <taxon>Acinetobacter calcoaceticus/baumannii complex</taxon>
    </lineage>
</organism>
<dbReference type="Pfam" id="PF15633">
    <property type="entry name" value="Tox-ART-HYD1"/>
    <property type="match status" value="1"/>
</dbReference>
<comment type="caution">
    <text evidence="1">The sequence shown here is derived from an EMBL/GenBank/DDBJ whole genome shotgun (WGS) entry which is preliminary data.</text>
</comment>
<dbReference type="PANTHER" id="PTHR32305">
    <property type="match status" value="1"/>
</dbReference>
<evidence type="ECO:0000313" key="1">
    <source>
        <dbReference type="EMBL" id="PQL82652.1"/>
    </source>
</evidence>
<dbReference type="InterPro" id="IPR028920">
    <property type="entry name" value="Tox-ART-HYD1_dom"/>
</dbReference>
<dbReference type="InterPro" id="IPR022385">
    <property type="entry name" value="Rhs_assc_core"/>
</dbReference>
<dbReference type="PRINTS" id="PR00394">
    <property type="entry name" value="RHSPROTEIN"/>
</dbReference>
<proteinExistence type="predicted"/>
<dbReference type="AlphaFoldDB" id="A0A9P2QI66"/>
<dbReference type="Proteomes" id="UP000233757">
    <property type="component" value="Unassembled WGS sequence"/>
</dbReference>
<reference evidence="1 2" key="1">
    <citation type="submission" date="2018-02" db="EMBL/GenBank/DDBJ databases">
        <title>Acinetobacter baumanii whole genome sequence.</title>
        <authorList>
            <person name="Qasim Z.J."/>
        </authorList>
    </citation>
    <scope>NUCLEOTIDE SEQUENCE [LARGE SCALE GENOMIC DNA]</scope>
    <source>
        <strain evidence="1 2">ZQ8</strain>
    </source>
</reference>
<sequence length="226" mass="26433">MICKTYYKIGRVRFNKARLCTENYARNGKGERAKSNFFKNSEIISNNIHFQGQYFDGETGLHYNRYHYYSPYLARFISKDPSGLLGGYNIYVYAPNPVGWVDPFGLSPKKGNSQKENNNTTCTIGKMIRVRHYTNRKGSNAIELTQKILAVDNNRVYVEPANKKPLSQIEAEDKYQIKQGKRRDYVEFDVLESRTEWVKNPRYHREELTIKGDVINPCNLVINRRR</sequence>